<sequence length="104" mass="11847">MFTGCLRFFKVMFFMKKQSKKEDKPLKADGLTKVGEKDAENSVGVKRRRRSKRHPTDWACAQCSNVIEHYPGGSYEGASSSPMTNEFNKVKTFDFREVAKATSK</sequence>
<gene>
    <name evidence="2" type="ORF">ERUC_LOCUS38519</name>
</gene>
<protein>
    <submittedName>
        <fullName evidence="2">Uncharacterized protein</fullName>
    </submittedName>
</protein>
<dbReference type="Proteomes" id="UP001642260">
    <property type="component" value="Unassembled WGS sequence"/>
</dbReference>
<organism evidence="2 3">
    <name type="scientific">Eruca vesicaria subsp. sativa</name>
    <name type="common">Garden rocket</name>
    <name type="synonym">Eruca sativa</name>
    <dbReference type="NCBI Taxonomy" id="29727"/>
    <lineage>
        <taxon>Eukaryota</taxon>
        <taxon>Viridiplantae</taxon>
        <taxon>Streptophyta</taxon>
        <taxon>Embryophyta</taxon>
        <taxon>Tracheophyta</taxon>
        <taxon>Spermatophyta</taxon>
        <taxon>Magnoliopsida</taxon>
        <taxon>eudicotyledons</taxon>
        <taxon>Gunneridae</taxon>
        <taxon>Pentapetalae</taxon>
        <taxon>rosids</taxon>
        <taxon>malvids</taxon>
        <taxon>Brassicales</taxon>
        <taxon>Brassicaceae</taxon>
        <taxon>Brassiceae</taxon>
        <taxon>Eruca</taxon>
    </lineage>
</organism>
<feature type="region of interest" description="Disordered" evidence="1">
    <location>
        <begin position="20"/>
        <end position="55"/>
    </location>
</feature>
<dbReference type="EMBL" id="CAKOAT010695153">
    <property type="protein sequence ID" value="CAH8386036.1"/>
    <property type="molecule type" value="Genomic_DNA"/>
</dbReference>
<reference evidence="2 3" key="1">
    <citation type="submission" date="2022-03" db="EMBL/GenBank/DDBJ databases">
        <authorList>
            <person name="Macdonald S."/>
            <person name="Ahmed S."/>
            <person name="Newling K."/>
        </authorList>
    </citation>
    <scope>NUCLEOTIDE SEQUENCE [LARGE SCALE GENOMIC DNA]</scope>
</reference>
<accession>A0ABC8LQI7</accession>
<dbReference type="AlphaFoldDB" id="A0ABC8LQI7"/>
<evidence type="ECO:0000313" key="3">
    <source>
        <dbReference type="Proteomes" id="UP001642260"/>
    </source>
</evidence>
<name>A0ABC8LQI7_ERUVS</name>
<proteinExistence type="predicted"/>
<keyword evidence="3" id="KW-1185">Reference proteome</keyword>
<evidence type="ECO:0000313" key="2">
    <source>
        <dbReference type="EMBL" id="CAH8386036.1"/>
    </source>
</evidence>
<evidence type="ECO:0000256" key="1">
    <source>
        <dbReference type="SAM" id="MobiDB-lite"/>
    </source>
</evidence>
<comment type="caution">
    <text evidence="2">The sequence shown here is derived from an EMBL/GenBank/DDBJ whole genome shotgun (WGS) entry which is preliminary data.</text>
</comment>